<protein>
    <submittedName>
        <fullName evidence="1">Uncharacterized protein</fullName>
    </submittedName>
</protein>
<sequence length="234" mass="25834">MLYEHVNIGGIRSSGYRIRMCVCEERRDRDSMNIRIVCAITITAQTLASRRFSTEPAPRVTKPNKLLISIRSLQPGLLLPPTTSKFAGKLRAVEWAGRCSECLLCRVVRIGCCRRERSGTVRPSTWEFKGLEGGRYICCRVRSRVVHIIRAGTKIASVPIPITGLVSSDSEGSSRMMFCSDKQTSLASPQIALRADHALSSHMASAAQLGLAYQRRISASLSASPAQPRIEHLH</sequence>
<dbReference type="EMBL" id="MU001503">
    <property type="protein sequence ID" value="KAF2442631.1"/>
    <property type="molecule type" value="Genomic_DNA"/>
</dbReference>
<evidence type="ECO:0000313" key="1">
    <source>
        <dbReference type="EMBL" id="KAF2442631.1"/>
    </source>
</evidence>
<keyword evidence="2" id="KW-1185">Reference proteome</keyword>
<dbReference type="Proteomes" id="UP000799764">
    <property type="component" value="Unassembled WGS sequence"/>
</dbReference>
<accession>A0A9P4PGS9</accession>
<organism evidence="1 2">
    <name type="scientific">Karstenula rhodostoma CBS 690.94</name>
    <dbReference type="NCBI Taxonomy" id="1392251"/>
    <lineage>
        <taxon>Eukaryota</taxon>
        <taxon>Fungi</taxon>
        <taxon>Dikarya</taxon>
        <taxon>Ascomycota</taxon>
        <taxon>Pezizomycotina</taxon>
        <taxon>Dothideomycetes</taxon>
        <taxon>Pleosporomycetidae</taxon>
        <taxon>Pleosporales</taxon>
        <taxon>Massarineae</taxon>
        <taxon>Didymosphaeriaceae</taxon>
        <taxon>Karstenula</taxon>
    </lineage>
</organism>
<reference evidence="1" key="1">
    <citation type="journal article" date="2020" name="Stud. Mycol.">
        <title>101 Dothideomycetes genomes: a test case for predicting lifestyles and emergence of pathogens.</title>
        <authorList>
            <person name="Haridas S."/>
            <person name="Albert R."/>
            <person name="Binder M."/>
            <person name="Bloem J."/>
            <person name="Labutti K."/>
            <person name="Salamov A."/>
            <person name="Andreopoulos B."/>
            <person name="Baker S."/>
            <person name="Barry K."/>
            <person name="Bills G."/>
            <person name="Bluhm B."/>
            <person name="Cannon C."/>
            <person name="Castanera R."/>
            <person name="Culley D."/>
            <person name="Daum C."/>
            <person name="Ezra D."/>
            <person name="Gonzalez J."/>
            <person name="Henrissat B."/>
            <person name="Kuo A."/>
            <person name="Liang C."/>
            <person name="Lipzen A."/>
            <person name="Lutzoni F."/>
            <person name="Magnuson J."/>
            <person name="Mondo S."/>
            <person name="Nolan M."/>
            <person name="Ohm R."/>
            <person name="Pangilinan J."/>
            <person name="Park H.-J."/>
            <person name="Ramirez L."/>
            <person name="Alfaro M."/>
            <person name="Sun H."/>
            <person name="Tritt A."/>
            <person name="Yoshinaga Y."/>
            <person name="Zwiers L.-H."/>
            <person name="Turgeon B."/>
            <person name="Goodwin S."/>
            <person name="Spatafora J."/>
            <person name="Crous P."/>
            <person name="Grigoriev I."/>
        </authorList>
    </citation>
    <scope>NUCLEOTIDE SEQUENCE</scope>
    <source>
        <strain evidence="1">CBS 690.94</strain>
    </source>
</reference>
<evidence type="ECO:0000313" key="2">
    <source>
        <dbReference type="Proteomes" id="UP000799764"/>
    </source>
</evidence>
<dbReference type="AlphaFoldDB" id="A0A9P4PGS9"/>
<comment type="caution">
    <text evidence="1">The sequence shown here is derived from an EMBL/GenBank/DDBJ whole genome shotgun (WGS) entry which is preliminary data.</text>
</comment>
<gene>
    <name evidence="1" type="ORF">P171DRAFT_474048</name>
</gene>
<name>A0A9P4PGS9_9PLEO</name>
<proteinExistence type="predicted"/>